<reference evidence="2 3" key="1">
    <citation type="submission" date="2018-01" db="EMBL/GenBank/DDBJ databases">
        <title>Metagenomic assembled genomes from two thermal pools in the Uzon Caldera, Kamchatka, Russia.</title>
        <authorList>
            <person name="Wilkins L."/>
            <person name="Ettinger C."/>
        </authorList>
    </citation>
    <scope>NUCLEOTIDE SEQUENCE [LARGE SCALE GENOMIC DNA]</scope>
    <source>
        <strain evidence="2">ARK-04</strain>
    </source>
</reference>
<accession>A0A2N7QEW5</accession>
<evidence type="ECO:0000256" key="1">
    <source>
        <dbReference type="SAM" id="MobiDB-lite"/>
    </source>
</evidence>
<gene>
    <name evidence="2" type="ORF">C0169_03540</name>
</gene>
<dbReference type="Proteomes" id="UP000235619">
    <property type="component" value="Unassembled WGS sequence"/>
</dbReference>
<dbReference type="EMBL" id="PNJD01000212">
    <property type="protein sequence ID" value="PMP97268.1"/>
    <property type="molecule type" value="Genomic_DNA"/>
</dbReference>
<feature type="non-terminal residue" evidence="2">
    <location>
        <position position="1"/>
    </location>
</feature>
<name>A0A2N7QEW5_9BACT</name>
<evidence type="ECO:0000313" key="3">
    <source>
        <dbReference type="Proteomes" id="UP000235619"/>
    </source>
</evidence>
<feature type="region of interest" description="Disordered" evidence="1">
    <location>
        <begin position="84"/>
        <end position="103"/>
    </location>
</feature>
<organism evidence="2 3">
    <name type="scientific">Thermodesulfobacterium geofontis</name>
    <dbReference type="NCBI Taxonomy" id="1295609"/>
    <lineage>
        <taxon>Bacteria</taxon>
        <taxon>Pseudomonadati</taxon>
        <taxon>Thermodesulfobacteriota</taxon>
        <taxon>Thermodesulfobacteria</taxon>
        <taxon>Thermodesulfobacteriales</taxon>
        <taxon>Thermodesulfobacteriaceae</taxon>
        <taxon>Thermodesulfobacterium</taxon>
    </lineage>
</organism>
<dbReference type="AlphaFoldDB" id="A0A2N7QEW5"/>
<proteinExistence type="predicted"/>
<protein>
    <submittedName>
        <fullName evidence="2">Uncharacterized protein</fullName>
    </submittedName>
</protein>
<sequence>EKEETKKEVKKETKEIKRPVANQGQVAIIKREFIKNLGLAENNEVLKNLYLLTFEDAAKILGMMRAKEYEKAYDYARSVLFGKEDNTKDNTEDSTNETKKQEELPVITLDDIFEEEEDELL</sequence>
<evidence type="ECO:0000313" key="2">
    <source>
        <dbReference type="EMBL" id="PMP97268.1"/>
    </source>
</evidence>
<comment type="caution">
    <text evidence="2">The sequence shown here is derived from an EMBL/GenBank/DDBJ whole genome shotgun (WGS) entry which is preliminary data.</text>
</comment>